<accession>A0AAW0F167</accession>
<reference evidence="2 3" key="1">
    <citation type="journal article" date="2021" name="MBio">
        <title>A New Model Trypanosomatid, Novymonas esmeraldas: Genomic Perception of Its 'Candidatus Pandoraea novymonadis' Endosymbiont.</title>
        <authorList>
            <person name="Zakharova A."/>
            <person name="Saura A."/>
            <person name="Butenko A."/>
            <person name="Podesvova L."/>
            <person name="Warmusova S."/>
            <person name="Kostygov A.Y."/>
            <person name="Nenarokova A."/>
            <person name="Lukes J."/>
            <person name="Opperdoes F.R."/>
            <person name="Yurchenko V."/>
        </authorList>
    </citation>
    <scope>NUCLEOTIDE SEQUENCE [LARGE SCALE GENOMIC DNA]</scope>
    <source>
        <strain evidence="2 3">E262AT.01</strain>
    </source>
</reference>
<keyword evidence="1" id="KW-1133">Transmembrane helix</keyword>
<dbReference type="EMBL" id="JAECZO010000002">
    <property type="protein sequence ID" value="KAK7199890.1"/>
    <property type="molecule type" value="Genomic_DNA"/>
</dbReference>
<proteinExistence type="predicted"/>
<keyword evidence="3" id="KW-1185">Reference proteome</keyword>
<gene>
    <name evidence="2" type="ORF">NESM_000036900</name>
</gene>
<keyword evidence="1" id="KW-0472">Membrane</keyword>
<comment type="caution">
    <text evidence="2">The sequence shown here is derived from an EMBL/GenBank/DDBJ whole genome shotgun (WGS) entry which is preliminary data.</text>
</comment>
<keyword evidence="1" id="KW-0812">Transmembrane</keyword>
<sequence length="107" mass="12199">MFRRVLGASAGRSLSSISTAAVARRSYTELSHMKYPVHYGAVGAVLAYFVVMWVVLMRMGSNQTARSEFKHDILRVWRRKLGTGYQWADAWGPQMDTLFKDLPEEVE</sequence>
<evidence type="ECO:0000313" key="2">
    <source>
        <dbReference type="EMBL" id="KAK7199890.1"/>
    </source>
</evidence>
<feature type="transmembrane region" description="Helical" evidence="1">
    <location>
        <begin position="36"/>
        <end position="56"/>
    </location>
</feature>
<evidence type="ECO:0000313" key="3">
    <source>
        <dbReference type="Proteomes" id="UP001430356"/>
    </source>
</evidence>
<dbReference type="Proteomes" id="UP001430356">
    <property type="component" value="Unassembled WGS sequence"/>
</dbReference>
<name>A0AAW0F167_9TRYP</name>
<evidence type="ECO:0000256" key="1">
    <source>
        <dbReference type="SAM" id="Phobius"/>
    </source>
</evidence>
<protein>
    <submittedName>
        <fullName evidence="2">Uncharacterized protein</fullName>
    </submittedName>
</protein>
<organism evidence="2 3">
    <name type="scientific">Novymonas esmeraldas</name>
    <dbReference type="NCBI Taxonomy" id="1808958"/>
    <lineage>
        <taxon>Eukaryota</taxon>
        <taxon>Discoba</taxon>
        <taxon>Euglenozoa</taxon>
        <taxon>Kinetoplastea</taxon>
        <taxon>Metakinetoplastina</taxon>
        <taxon>Trypanosomatida</taxon>
        <taxon>Trypanosomatidae</taxon>
        <taxon>Novymonas</taxon>
    </lineage>
</organism>
<dbReference type="AlphaFoldDB" id="A0AAW0F167"/>